<evidence type="ECO:0000256" key="4">
    <source>
        <dbReference type="ARBA" id="ARBA00022840"/>
    </source>
</evidence>
<feature type="domain" description="ABC transporter" evidence="7">
    <location>
        <begin position="12"/>
        <end position="255"/>
    </location>
</feature>
<protein>
    <submittedName>
        <fullName evidence="8">Iron(III) transport system ATP-binding protein</fullName>
    </submittedName>
</protein>
<comment type="caution">
    <text evidence="8">The sequence shown here is derived from an EMBL/GenBank/DDBJ whole genome shotgun (WGS) entry which is preliminary data.</text>
</comment>
<evidence type="ECO:0000259" key="7">
    <source>
        <dbReference type="PROSITE" id="PS50893"/>
    </source>
</evidence>
<dbReference type="PROSITE" id="PS50893">
    <property type="entry name" value="ABC_TRANSPORTER_2"/>
    <property type="match status" value="1"/>
</dbReference>
<dbReference type="Pfam" id="PF00005">
    <property type="entry name" value="ABC_tran"/>
    <property type="match status" value="1"/>
</dbReference>
<dbReference type="InterPro" id="IPR003439">
    <property type="entry name" value="ABC_transporter-like_ATP-bd"/>
</dbReference>
<name>A0A7W9GUA0_9ACTN</name>
<keyword evidence="1" id="KW-0813">Transport</keyword>
<evidence type="ECO:0000256" key="2">
    <source>
        <dbReference type="ARBA" id="ARBA00022475"/>
    </source>
</evidence>
<gene>
    <name evidence="8" type="ORF">HD601_004778</name>
</gene>
<keyword evidence="9" id="KW-1185">Reference proteome</keyword>
<dbReference type="InterPro" id="IPR027417">
    <property type="entry name" value="P-loop_NTPase"/>
</dbReference>
<keyword evidence="6" id="KW-0472">Membrane</keyword>
<dbReference type="EMBL" id="JACHMM010000001">
    <property type="protein sequence ID" value="MBB5790203.1"/>
    <property type="molecule type" value="Genomic_DNA"/>
</dbReference>
<dbReference type="InterPro" id="IPR003593">
    <property type="entry name" value="AAA+_ATPase"/>
</dbReference>
<dbReference type="InterPro" id="IPR017871">
    <property type="entry name" value="ABC_transporter-like_CS"/>
</dbReference>
<dbReference type="PANTHER" id="PTHR43875:SF15">
    <property type="entry name" value="TREHALOSE IMPORT ATP-BINDING PROTEIN SUGC"/>
    <property type="match status" value="1"/>
</dbReference>
<accession>A0A7W9GUA0</accession>
<evidence type="ECO:0000256" key="1">
    <source>
        <dbReference type="ARBA" id="ARBA00022448"/>
    </source>
</evidence>
<dbReference type="GO" id="GO:0055052">
    <property type="term" value="C:ATP-binding cassette (ABC) transporter complex, substrate-binding subunit-containing"/>
    <property type="evidence" value="ECO:0007669"/>
    <property type="project" value="TreeGrafter"/>
</dbReference>
<dbReference type="GO" id="GO:0140359">
    <property type="term" value="F:ABC-type transporter activity"/>
    <property type="evidence" value="ECO:0007669"/>
    <property type="project" value="UniProtKB-ARBA"/>
</dbReference>
<dbReference type="InterPro" id="IPR008995">
    <property type="entry name" value="Mo/tungstate-bd_C_term_dom"/>
</dbReference>
<dbReference type="SMART" id="SM00382">
    <property type="entry name" value="AAA"/>
    <property type="match status" value="1"/>
</dbReference>
<dbReference type="GO" id="GO:0005524">
    <property type="term" value="F:ATP binding"/>
    <property type="evidence" value="ECO:0007669"/>
    <property type="project" value="UniProtKB-KW"/>
</dbReference>
<dbReference type="PROSITE" id="PS00211">
    <property type="entry name" value="ABC_TRANSPORTER_1"/>
    <property type="match status" value="1"/>
</dbReference>
<evidence type="ECO:0000256" key="5">
    <source>
        <dbReference type="ARBA" id="ARBA00022967"/>
    </source>
</evidence>
<dbReference type="InterPro" id="IPR047641">
    <property type="entry name" value="ABC_transpr_MalK/UgpC-like"/>
</dbReference>
<dbReference type="PANTHER" id="PTHR43875">
    <property type="entry name" value="MALTODEXTRIN IMPORT ATP-BINDING PROTEIN MSMX"/>
    <property type="match status" value="1"/>
</dbReference>
<evidence type="ECO:0000256" key="3">
    <source>
        <dbReference type="ARBA" id="ARBA00022741"/>
    </source>
</evidence>
<dbReference type="FunFam" id="3.40.50.300:FF:000042">
    <property type="entry name" value="Maltose/maltodextrin ABC transporter, ATP-binding protein"/>
    <property type="match status" value="1"/>
</dbReference>
<dbReference type="GO" id="GO:0016887">
    <property type="term" value="F:ATP hydrolysis activity"/>
    <property type="evidence" value="ECO:0007669"/>
    <property type="project" value="InterPro"/>
</dbReference>
<dbReference type="InterPro" id="IPR013611">
    <property type="entry name" value="Transp-assoc_OB_typ2"/>
</dbReference>
<keyword evidence="4 8" id="KW-0067">ATP-binding</keyword>
<dbReference type="InterPro" id="IPR012340">
    <property type="entry name" value="NA-bd_OB-fold"/>
</dbReference>
<keyword evidence="3" id="KW-0547">Nucleotide-binding</keyword>
<dbReference type="Gene3D" id="2.40.50.140">
    <property type="entry name" value="Nucleic acid-binding proteins"/>
    <property type="match status" value="1"/>
</dbReference>
<sequence length="397" mass="41942">MNDLTSAAPGAITLTGLSRRFVVDSGEVVDAVAGVDLDIRPGEFFTLLGPSGSGKTTILRCVAGLERPDGGEVRIGGRLLAGPGTFVPPQDRAIGMVFQSYAIWPHLSVFDNVAFPLRELPRKRRPSATEIERRVAEALDVVGLSVQSQRSATRLSGGQQQRVAIARAIVGRPEVLLLDEPLSNLDAVLRAGMRLELRRLTKELGITALYVTHDQTEALEMSDRIAVVDHGRVLQCGPPVEIYRAPANVFVAEFVGTANRLDGEVVEPAAAGAVAVVRTAIGPVRVVARQELGAGERIHVVVRPESLHPVSGDGGDGANHVEGAVTAVSFAGAHTHVRVDCAGVELRAEVHRHDDLSVGDRVWFRFGPEMCAAVPDTGAAAVGTRTASELSSTPTGG</sequence>
<dbReference type="RefSeq" id="WP_184826091.1">
    <property type="nucleotide sequence ID" value="NZ_JACHMM010000001.1"/>
</dbReference>
<reference evidence="8 9" key="1">
    <citation type="submission" date="2020-08" db="EMBL/GenBank/DDBJ databases">
        <title>Sequencing the genomes of 1000 actinobacteria strains.</title>
        <authorList>
            <person name="Klenk H.-P."/>
        </authorList>
    </citation>
    <scope>NUCLEOTIDE SEQUENCE [LARGE SCALE GENOMIC DNA]</scope>
    <source>
        <strain evidence="8 9">DSM 102122</strain>
    </source>
</reference>
<dbReference type="SUPFAM" id="SSF52540">
    <property type="entry name" value="P-loop containing nucleoside triphosphate hydrolases"/>
    <property type="match status" value="1"/>
</dbReference>
<dbReference type="Proteomes" id="UP000542813">
    <property type="component" value="Unassembled WGS sequence"/>
</dbReference>
<organism evidence="8 9">
    <name type="scientific">Jiangella mangrovi</name>
    <dbReference type="NCBI Taxonomy" id="1524084"/>
    <lineage>
        <taxon>Bacteria</taxon>
        <taxon>Bacillati</taxon>
        <taxon>Actinomycetota</taxon>
        <taxon>Actinomycetes</taxon>
        <taxon>Jiangellales</taxon>
        <taxon>Jiangellaceae</taxon>
        <taxon>Jiangella</taxon>
    </lineage>
</organism>
<dbReference type="AlphaFoldDB" id="A0A7W9GUA0"/>
<dbReference type="Gene3D" id="2.40.50.100">
    <property type="match status" value="1"/>
</dbReference>
<evidence type="ECO:0000313" key="9">
    <source>
        <dbReference type="Proteomes" id="UP000542813"/>
    </source>
</evidence>
<proteinExistence type="predicted"/>
<keyword evidence="2" id="KW-1003">Cell membrane</keyword>
<evidence type="ECO:0000256" key="6">
    <source>
        <dbReference type="ARBA" id="ARBA00023136"/>
    </source>
</evidence>
<dbReference type="Gene3D" id="3.40.50.300">
    <property type="entry name" value="P-loop containing nucleotide triphosphate hydrolases"/>
    <property type="match status" value="1"/>
</dbReference>
<dbReference type="SUPFAM" id="SSF50331">
    <property type="entry name" value="MOP-like"/>
    <property type="match status" value="1"/>
</dbReference>
<dbReference type="Pfam" id="PF08402">
    <property type="entry name" value="TOBE_2"/>
    <property type="match status" value="1"/>
</dbReference>
<keyword evidence="5" id="KW-1278">Translocase</keyword>
<evidence type="ECO:0000313" key="8">
    <source>
        <dbReference type="EMBL" id="MBB5790203.1"/>
    </source>
</evidence>